<dbReference type="InterPro" id="IPR050745">
    <property type="entry name" value="Multifunctional_regulatory"/>
</dbReference>
<evidence type="ECO:0000313" key="7">
    <source>
        <dbReference type="EMBL" id="CAJ1948979.1"/>
    </source>
</evidence>
<evidence type="ECO:0000313" key="8">
    <source>
        <dbReference type="Proteomes" id="UP001295423"/>
    </source>
</evidence>
<keyword evidence="4" id="KW-0175">Coiled coil</keyword>
<reference evidence="7" key="1">
    <citation type="submission" date="2023-08" db="EMBL/GenBank/DDBJ databases">
        <authorList>
            <person name="Audoor S."/>
            <person name="Bilcke G."/>
        </authorList>
    </citation>
    <scope>NUCLEOTIDE SEQUENCE</scope>
</reference>
<dbReference type="SMART" id="SM00248">
    <property type="entry name" value="ANK"/>
    <property type="match status" value="5"/>
</dbReference>
<keyword evidence="2 3" id="KW-0040">ANK repeat</keyword>
<dbReference type="InterPro" id="IPR043519">
    <property type="entry name" value="NT_sf"/>
</dbReference>
<feature type="compositionally biased region" description="Polar residues" evidence="5">
    <location>
        <begin position="56"/>
        <end position="68"/>
    </location>
</feature>
<name>A0AAD2JH21_9STRA</name>
<dbReference type="EMBL" id="CAKOGP040001758">
    <property type="protein sequence ID" value="CAJ1948979.1"/>
    <property type="molecule type" value="Genomic_DNA"/>
</dbReference>
<dbReference type="AlphaFoldDB" id="A0AAD2JH21"/>
<dbReference type="Pfam" id="PF12248">
    <property type="entry name" value="Methyltransf_FA"/>
    <property type="match status" value="1"/>
</dbReference>
<evidence type="ECO:0000256" key="4">
    <source>
        <dbReference type="SAM" id="Coils"/>
    </source>
</evidence>
<evidence type="ECO:0000256" key="1">
    <source>
        <dbReference type="ARBA" id="ARBA00022737"/>
    </source>
</evidence>
<comment type="caution">
    <text evidence="7">The sequence shown here is derived from an EMBL/GenBank/DDBJ whole genome shotgun (WGS) entry which is preliminary data.</text>
</comment>
<dbReference type="InterPro" id="IPR036770">
    <property type="entry name" value="Ankyrin_rpt-contain_sf"/>
</dbReference>
<feature type="repeat" description="ANK" evidence="3">
    <location>
        <begin position="381"/>
        <end position="414"/>
    </location>
</feature>
<dbReference type="PANTHER" id="PTHR24189">
    <property type="entry name" value="MYOTROPHIN"/>
    <property type="match status" value="1"/>
</dbReference>
<dbReference type="PANTHER" id="PTHR24189:SF50">
    <property type="entry name" value="ANKYRIN REPEAT AND SOCS BOX PROTEIN 2"/>
    <property type="match status" value="1"/>
</dbReference>
<organism evidence="7 8">
    <name type="scientific">Cylindrotheca closterium</name>
    <dbReference type="NCBI Taxonomy" id="2856"/>
    <lineage>
        <taxon>Eukaryota</taxon>
        <taxon>Sar</taxon>
        <taxon>Stramenopiles</taxon>
        <taxon>Ochrophyta</taxon>
        <taxon>Bacillariophyta</taxon>
        <taxon>Bacillariophyceae</taxon>
        <taxon>Bacillariophycidae</taxon>
        <taxon>Bacillariales</taxon>
        <taxon>Bacillariaceae</taxon>
        <taxon>Cylindrotheca</taxon>
    </lineage>
</organism>
<protein>
    <recommendedName>
        <fullName evidence="6">Farnesoic acid O-methyl transferase domain-containing protein</fullName>
    </recommendedName>
</protein>
<accession>A0AAD2JH21</accession>
<feature type="coiled-coil region" evidence="4">
    <location>
        <begin position="20"/>
        <end position="47"/>
    </location>
</feature>
<evidence type="ECO:0000259" key="6">
    <source>
        <dbReference type="Pfam" id="PF12248"/>
    </source>
</evidence>
<dbReference type="SUPFAM" id="SSF48403">
    <property type="entry name" value="Ankyrin repeat"/>
    <property type="match status" value="2"/>
</dbReference>
<dbReference type="PROSITE" id="PS50088">
    <property type="entry name" value="ANK_REPEAT"/>
    <property type="match status" value="2"/>
</dbReference>
<dbReference type="Pfam" id="PF12796">
    <property type="entry name" value="Ank_2"/>
    <property type="match status" value="1"/>
</dbReference>
<sequence length="1054" mass="117485">MSLAEDEIAALKAAVKSEVKAEVQDEINVLRAELAEYKTLVDSFKKELSVIRGKPTNENNPTPKQASTEAPAHAHSAESLEPISYKEAFEKSGGQKTVEKYTALSRRLQDEVNNLQVAEEMKELMAGEFYRRKGFSTGLLNQGYVNRLDVLYKEAKIVYKDFDAAVQRIADATGGTAVVPPIKGEKRARMKAMFKYRDPHGDGIAWYRLTDLVRATIMYPTIESMYDSLEDVLKLFGANGNVVKEFNDRYNPGLPGGYRDIQLVVQFKEHMCEVQLNTEIMIQAKQTMGHRSFEVIRELKAAIGAGDVERVSNALEFGKESLGTSKNADANDEEGAMDSLKWLLREKGARNLIHDAAKGGHAEILHALLSYGADVNSVDENGNTPLHHAVQRGSERCVWAILDVADPDLDIVNNEGETALVKGYVMLWTRPPEDAMRAVTTLAQYSGLERMREARTRVEEIVSAKFQNSSQLVQHAGDGDIKRLNELLRDFKSPNSVLNGKLAIEAAIEGGQVEAIEVLSSFGAALVPHEGQMPLIEQAIAVGNAKTIQTLLDAGTPIDSQSFQTAIDKGDLEALNVLIESRPDGELESFGVWIDCSAENLHHIVQKAKGLQRNIYSKKHTSGTYLYQTVKKFDSSSSGEVILALNSKNQAHIALAEDEANGGKIYEIVFLDDDNNELRIRHEAINIQTTRLEFQAGPMREGEFCSIRISFDPTTIKVERYNVNGTWKLLAEYNREEHRHFQAIHFCRIASWENEIDWRSPLSDIHTAILCQDLISLQTLLLDSTNTSLEADHSGVPLMLTAIDVGDLEILKALKQAGAPLDSRAFQKVVDNKNVEALEILVESSSSSSSSPDGGSSSSPLHHIEVWTDSSDDDYWDAFFDDRFGSLTRHSFRTFHTNGKYLYQTVKKFDSSSSSSVGEVIMAINANTNPHIALAEDEANDGRIYEIVFAADDNNEFRLRHEAVQWNTTELNFPAGPTTTMTEAAGDDDDFYYYYSIRISFDPSTVKVEGYNNISSGGGSWELLTEYNREEHSHAINYCRIASWEHEIDWRVKV</sequence>
<dbReference type="PROSITE" id="PS50297">
    <property type="entry name" value="ANK_REP_REGION"/>
    <property type="match status" value="1"/>
</dbReference>
<dbReference type="Gene3D" id="1.25.40.20">
    <property type="entry name" value="Ankyrin repeat-containing domain"/>
    <property type="match status" value="2"/>
</dbReference>
<feature type="domain" description="Farnesoic acid O-methyl transferase" evidence="6">
    <location>
        <begin position="623"/>
        <end position="759"/>
    </location>
</feature>
<dbReference type="SUPFAM" id="SSF81301">
    <property type="entry name" value="Nucleotidyltransferase"/>
    <property type="match status" value="1"/>
</dbReference>
<dbReference type="InterPro" id="IPR022041">
    <property type="entry name" value="Methyltransf_FA"/>
</dbReference>
<evidence type="ECO:0000256" key="5">
    <source>
        <dbReference type="SAM" id="MobiDB-lite"/>
    </source>
</evidence>
<feature type="repeat" description="ANK" evidence="3">
    <location>
        <begin position="348"/>
        <end position="380"/>
    </location>
</feature>
<keyword evidence="1" id="KW-0677">Repeat</keyword>
<proteinExistence type="predicted"/>
<evidence type="ECO:0000256" key="3">
    <source>
        <dbReference type="PROSITE-ProRule" id="PRU00023"/>
    </source>
</evidence>
<gene>
    <name evidence="7" type="ORF">CYCCA115_LOCUS11865</name>
</gene>
<evidence type="ECO:0000256" key="2">
    <source>
        <dbReference type="ARBA" id="ARBA00023043"/>
    </source>
</evidence>
<keyword evidence="8" id="KW-1185">Reference proteome</keyword>
<feature type="region of interest" description="Disordered" evidence="5">
    <location>
        <begin position="52"/>
        <end position="77"/>
    </location>
</feature>
<dbReference type="InterPro" id="IPR002110">
    <property type="entry name" value="Ankyrin_rpt"/>
</dbReference>
<dbReference type="Proteomes" id="UP001295423">
    <property type="component" value="Unassembled WGS sequence"/>
</dbReference>